<gene>
    <name evidence="8" type="ORF">AKL02_015180</name>
</gene>
<dbReference type="EMBL" id="CP053562">
    <property type="protein sequence ID" value="QPZ92094.1"/>
    <property type="molecule type" value="Genomic_DNA"/>
</dbReference>
<protein>
    <submittedName>
        <fullName evidence="8">MFS transporter</fullName>
    </submittedName>
</protein>
<keyword evidence="4 7" id="KW-1133">Transmembrane helix</keyword>
<feature type="transmembrane region" description="Helical" evidence="7">
    <location>
        <begin position="176"/>
        <end position="198"/>
    </location>
</feature>
<proteinExistence type="predicted"/>
<organism evidence="8 9">
    <name type="scientific">Thioclava electrotropha</name>
    <dbReference type="NCBI Taxonomy" id="1549850"/>
    <lineage>
        <taxon>Bacteria</taxon>
        <taxon>Pseudomonadati</taxon>
        <taxon>Pseudomonadota</taxon>
        <taxon>Alphaproteobacteria</taxon>
        <taxon>Rhodobacterales</taxon>
        <taxon>Paracoccaceae</taxon>
        <taxon>Thioclava</taxon>
    </lineage>
</organism>
<feature type="transmembrane region" description="Helical" evidence="7">
    <location>
        <begin position="84"/>
        <end position="103"/>
    </location>
</feature>
<evidence type="ECO:0000256" key="2">
    <source>
        <dbReference type="ARBA" id="ARBA00022448"/>
    </source>
</evidence>
<feature type="transmembrane region" description="Helical" evidence="7">
    <location>
        <begin position="467"/>
        <end position="491"/>
    </location>
</feature>
<dbReference type="RefSeq" id="WP_083076144.1">
    <property type="nucleotide sequence ID" value="NZ_CP053562.1"/>
</dbReference>
<evidence type="ECO:0000313" key="9">
    <source>
        <dbReference type="Proteomes" id="UP000192422"/>
    </source>
</evidence>
<feature type="transmembrane region" description="Helical" evidence="7">
    <location>
        <begin position="336"/>
        <end position="357"/>
    </location>
</feature>
<feature type="compositionally biased region" description="Low complexity" evidence="6">
    <location>
        <begin position="55"/>
        <end position="74"/>
    </location>
</feature>
<evidence type="ECO:0000256" key="3">
    <source>
        <dbReference type="ARBA" id="ARBA00022692"/>
    </source>
</evidence>
<evidence type="ECO:0000256" key="1">
    <source>
        <dbReference type="ARBA" id="ARBA00004127"/>
    </source>
</evidence>
<reference evidence="8 9" key="1">
    <citation type="submission" date="2020-05" db="EMBL/GenBank/DDBJ databases">
        <title>Thioclava electrotropha strain Elox9 finished genome.</title>
        <authorList>
            <person name="Rowe A.R."/>
            <person name="Wilbanks E.G."/>
        </authorList>
    </citation>
    <scope>NUCLEOTIDE SEQUENCE [LARGE SCALE GENOMIC DNA]</scope>
    <source>
        <strain evidence="8 9">Elox9</strain>
    </source>
</reference>
<dbReference type="PANTHER" id="PTHR23501:SF191">
    <property type="entry name" value="VACUOLAR BASIC AMINO ACID TRANSPORTER 4"/>
    <property type="match status" value="1"/>
</dbReference>
<keyword evidence="5 7" id="KW-0472">Membrane</keyword>
<dbReference type="SUPFAM" id="SSF103473">
    <property type="entry name" value="MFS general substrate transporter"/>
    <property type="match status" value="1"/>
</dbReference>
<feature type="transmembrane region" description="Helical" evidence="7">
    <location>
        <begin position="380"/>
        <end position="398"/>
    </location>
</feature>
<keyword evidence="2" id="KW-0813">Transport</keyword>
<evidence type="ECO:0000256" key="5">
    <source>
        <dbReference type="ARBA" id="ARBA00023136"/>
    </source>
</evidence>
<comment type="subcellular location">
    <subcellularLocation>
        <location evidence="1">Endomembrane system</location>
        <topology evidence="1">Multi-pass membrane protein</topology>
    </subcellularLocation>
</comment>
<feature type="region of interest" description="Disordered" evidence="6">
    <location>
        <begin position="1"/>
        <end position="79"/>
    </location>
</feature>
<dbReference type="InterPro" id="IPR036259">
    <property type="entry name" value="MFS_trans_sf"/>
</dbReference>
<feature type="transmembrane region" description="Helical" evidence="7">
    <location>
        <begin position="405"/>
        <end position="422"/>
    </location>
</feature>
<feature type="compositionally biased region" description="Basic and acidic residues" evidence="6">
    <location>
        <begin position="26"/>
        <end position="50"/>
    </location>
</feature>
<keyword evidence="9" id="KW-1185">Reference proteome</keyword>
<evidence type="ECO:0000313" key="8">
    <source>
        <dbReference type="EMBL" id="QPZ92094.1"/>
    </source>
</evidence>
<feature type="transmembrane region" description="Helical" evidence="7">
    <location>
        <begin position="306"/>
        <end position="324"/>
    </location>
</feature>
<evidence type="ECO:0000256" key="4">
    <source>
        <dbReference type="ARBA" id="ARBA00022989"/>
    </source>
</evidence>
<feature type="transmembrane region" description="Helical" evidence="7">
    <location>
        <begin position="274"/>
        <end position="294"/>
    </location>
</feature>
<evidence type="ECO:0000256" key="7">
    <source>
        <dbReference type="SAM" id="Phobius"/>
    </source>
</evidence>
<evidence type="ECO:0000256" key="6">
    <source>
        <dbReference type="SAM" id="MobiDB-lite"/>
    </source>
</evidence>
<dbReference type="Gene3D" id="1.20.1250.20">
    <property type="entry name" value="MFS general substrate transporter like domains"/>
    <property type="match status" value="1"/>
</dbReference>
<sequence>MNSQIRDINGPDARPTADGPVSPREPALREHARPEVAEPRPEAAPAKEAEVTQNESAAAETAEPETAPQPAAPAEPDHSAPKRLVYASAAVFVALSQSLATGFVSANLPQLAGDLHATTNHTYWVMAAFMAPRASMPLMLIRIRDQFGLRRFAEVGIVCFVLAMVLNLWVDDLHSAVIVAFLSGCAAAPLSSLGFLYMLEAIPAAQRLKVAIPAVLTMIMVGRPLARVLLPELTANASWHAVSLFQMGMALVALALIFALPLTPRPLQKVLKPLDFVSFTLLAVGFGAFTSVFMFGALDYWTQTEWLGVALVAAIVMVAGAVLIEMQRANPLIDFHWLLSPPILHLAGTLLVFRIALAEQSAGAVGFLRTMGLQPGQEQLLFGIIALSMLAATGVLMLTNSGARAPLFHGIALVLIAAGAWLDSQSTALTRPEQMYLSQAMIGFAGILFLPPAMAKGLGAAFAKGPHYLLSFVVLFLATQSIGGVIGSGLFRSLVVDRTAYHMAQLSPQISADNPMLSQTLAQSAASLGSQTADAGARAGAALSSVASTVQQQATILAYDDAFRAVFWFALAALAGLIAHVALRQSWPLPHLRLTPSTPVSTS</sequence>
<feature type="transmembrane region" description="Helical" evidence="7">
    <location>
        <begin position="210"/>
        <end position="230"/>
    </location>
</feature>
<feature type="transmembrane region" description="Helical" evidence="7">
    <location>
        <begin position="242"/>
        <end position="262"/>
    </location>
</feature>
<name>A0ABX6YW45_9RHOB</name>
<feature type="transmembrane region" description="Helical" evidence="7">
    <location>
        <begin position="565"/>
        <end position="583"/>
    </location>
</feature>
<feature type="transmembrane region" description="Helical" evidence="7">
    <location>
        <begin position="123"/>
        <end position="140"/>
    </location>
</feature>
<keyword evidence="3 7" id="KW-0812">Transmembrane</keyword>
<dbReference type="PANTHER" id="PTHR23501">
    <property type="entry name" value="MAJOR FACILITATOR SUPERFAMILY"/>
    <property type="match status" value="1"/>
</dbReference>
<accession>A0ABX6YW45</accession>
<feature type="transmembrane region" description="Helical" evidence="7">
    <location>
        <begin position="152"/>
        <end position="170"/>
    </location>
</feature>
<dbReference type="Proteomes" id="UP000192422">
    <property type="component" value="Chromosome"/>
</dbReference>
<feature type="transmembrane region" description="Helical" evidence="7">
    <location>
        <begin position="434"/>
        <end position="455"/>
    </location>
</feature>